<feature type="domain" description="PAS" evidence="3">
    <location>
        <begin position="306"/>
        <end position="376"/>
    </location>
</feature>
<dbReference type="SMART" id="SM00331">
    <property type="entry name" value="PP2C_SIG"/>
    <property type="match status" value="1"/>
</dbReference>
<dbReference type="AlphaFoldDB" id="A0A6P0HQY9"/>
<proteinExistence type="predicted"/>
<dbReference type="Gene3D" id="3.30.450.20">
    <property type="entry name" value="PAS domain"/>
    <property type="match status" value="2"/>
</dbReference>
<dbReference type="InterPro" id="IPR036457">
    <property type="entry name" value="PPM-type-like_dom_sf"/>
</dbReference>
<dbReference type="Pfam" id="PF08448">
    <property type="entry name" value="PAS_4"/>
    <property type="match status" value="1"/>
</dbReference>
<dbReference type="Pfam" id="PF01590">
    <property type="entry name" value="GAF"/>
    <property type="match status" value="1"/>
</dbReference>
<evidence type="ECO:0000313" key="6">
    <source>
        <dbReference type="Proteomes" id="UP000468687"/>
    </source>
</evidence>
<dbReference type="SUPFAM" id="SSF81606">
    <property type="entry name" value="PP2C-like"/>
    <property type="match status" value="1"/>
</dbReference>
<evidence type="ECO:0000256" key="2">
    <source>
        <dbReference type="SAM" id="MobiDB-lite"/>
    </source>
</evidence>
<dbReference type="InterPro" id="IPR000700">
    <property type="entry name" value="PAS-assoc_C"/>
</dbReference>
<dbReference type="Pfam" id="PF08447">
    <property type="entry name" value="PAS_3"/>
    <property type="match status" value="1"/>
</dbReference>
<keyword evidence="6" id="KW-1185">Reference proteome</keyword>
<dbReference type="InterPro" id="IPR000014">
    <property type="entry name" value="PAS"/>
</dbReference>
<dbReference type="InterPro" id="IPR013655">
    <property type="entry name" value="PAS_fold_3"/>
</dbReference>
<dbReference type="Pfam" id="PF07228">
    <property type="entry name" value="SpoIIE"/>
    <property type="match status" value="1"/>
</dbReference>
<feature type="domain" description="PAC" evidence="4">
    <location>
        <begin position="260"/>
        <end position="312"/>
    </location>
</feature>
<organism evidence="5 6">
    <name type="scientific">Nocardioides zeae</name>
    <dbReference type="NCBI Taxonomy" id="1457234"/>
    <lineage>
        <taxon>Bacteria</taxon>
        <taxon>Bacillati</taxon>
        <taxon>Actinomycetota</taxon>
        <taxon>Actinomycetes</taxon>
        <taxon>Propionibacteriales</taxon>
        <taxon>Nocardioidaceae</taxon>
        <taxon>Nocardioides</taxon>
    </lineage>
</organism>
<dbReference type="InterPro" id="IPR052016">
    <property type="entry name" value="Bact_Sigma-Reg"/>
</dbReference>
<dbReference type="PANTHER" id="PTHR43156">
    <property type="entry name" value="STAGE II SPORULATION PROTEIN E-RELATED"/>
    <property type="match status" value="1"/>
</dbReference>
<keyword evidence="1" id="KW-0378">Hydrolase</keyword>
<dbReference type="Gene3D" id="2.10.70.100">
    <property type="match status" value="1"/>
</dbReference>
<dbReference type="InterPro" id="IPR029016">
    <property type="entry name" value="GAF-like_dom_sf"/>
</dbReference>
<dbReference type="PROSITE" id="PS50112">
    <property type="entry name" value="PAS"/>
    <property type="match status" value="1"/>
</dbReference>
<protein>
    <submittedName>
        <fullName evidence="5">SpoIIE family protein phosphatase</fullName>
    </submittedName>
</protein>
<name>A0A6P0HQY9_9ACTN</name>
<dbReference type="InterPro" id="IPR035965">
    <property type="entry name" value="PAS-like_dom_sf"/>
</dbReference>
<accession>A0A6P0HQY9</accession>
<evidence type="ECO:0000256" key="1">
    <source>
        <dbReference type="ARBA" id="ARBA00022801"/>
    </source>
</evidence>
<evidence type="ECO:0000259" key="4">
    <source>
        <dbReference type="PROSITE" id="PS50113"/>
    </source>
</evidence>
<sequence length="863" mass="92363">MNRVPVDPERPAPASRSPFRGPEVASPRVERARSLSARTNGLPSLNRLAELAAQLLGTGSGQVSVIADRQRVMGGSGLAASTVGAESDASESLCLLPVETGEPVAIPDTRDDARSAGLPPVVAGAAASYLGVPLRSGGHVVGSLCVFDTAARSWTADDVRLLEQLAEPALAELELAALESTYEEDRVVWQLAVDAAGVGAFDWDLATGQLRWDERLLEVFGTDRASFGGTIDAFNALVHPGDRDRVGAALDRAIATCGGYAAEYRVTRPDGTLRWVAARGHAIAGADGTAVRVVGAAYDTTAVREGEARVARTLEAMPTAFYHLDRDWRFTYANPEARRLLGGISSDPVGHVVWELFPATVGSDFERYYRGAVESGRPRSFEAYYPPPLDGWFEVRCWPTPDGLSVYFIEVTERRVAQDVLARAAGRAELLADVTRTLTDTLEADEAVERLAQILVPRLGDWCVVTQVDGRLTDEPLVDRTWRRRLRDVGWWHVDPAKRSLVEQYAQVRIPALTNGSMVARALAGRESVVVQEGATEHILGVLEPGPATEACRELGPAAAVVVPLPGRGRTAGLLTVFRGPDRPSFAPEDLVMLSEVADRAGLALDNATLYAGQRDIAEGLQRSLLTAPPRIEHLDVVVRYEPAAEAAQVGGDWYDAFQQPAADSLTLVIGDVIGHDARAAAAMGQVRTLLRGIAVTTEGGPAEVLHRVDAALATLRVDTMATAVMARLEQAPEQRAAGSATLRWSSAGHPPPVVVVDGVARALWCGDPNPMLGLLTEASVASSRSESSVELPPGSLLLLYTDGLVERRGEVLDTGLDRLCTALAELLAEDPTTEELCDRLMARMLPGWTEDDIALVAVRLRG</sequence>
<dbReference type="GO" id="GO:0016791">
    <property type="term" value="F:phosphatase activity"/>
    <property type="evidence" value="ECO:0007669"/>
    <property type="project" value="TreeGrafter"/>
</dbReference>
<evidence type="ECO:0000313" key="5">
    <source>
        <dbReference type="EMBL" id="NEN80507.1"/>
    </source>
</evidence>
<comment type="caution">
    <text evidence="5">The sequence shown here is derived from an EMBL/GenBank/DDBJ whole genome shotgun (WGS) entry which is preliminary data.</text>
</comment>
<reference evidence="5 6" key="1">
    <citation type="journal article" date="2014" name="Int. J. Syst. Evol. Microbiol.">
        <title>Nocardioides zeae sp. nov., isolated from the stem of Zea mays.</title>
        <authorList>
            <person name="Glaeser S.P."/>
            <person name="McInroy J.A."/>
            <person name="Busse H.J."/>
            <person name="Kampfer P."/>
        </authorList>
    </citation>
    <scope>NUCLEOTIDE SEQUENCE [LARGE SCALE GENOMIC DNA]</scope>
    <source>
        <strain evidence="5 6">JCM 30728</strain>
    </source>
</reference>
<dbReference type="Proteomes" id="UP000468687">
    <property type="component" value="Unassembled WGS sequence"/>
</dbReference>
<dbReference type="PROSITE" id="PS50113">
    <property type="entry name" value="PAC"/>
    <property type="match status" value="1"/>
</dbReference>
<dbReference type="Gene3D" id="3.60.40.10">
    <property type="entry name" value="PPM-type phosphatase domain"/>
    <property type="match status" value="1"/>
</dbReference>
<dbReference type="PANTHER" id="PTHR43156:SF2">
    <property type="entry name" value="STAGE II SPORULATION PROTEIN E"/>
    <property type="match status" value="1"/>
</dbReference>
<dbReference type="NCBIfam" id="TIGR00229">
    <property type="entry name" value="sensory_box"/>
    <property type="match status" value="1"/>
</dbReference>
<dbReference type="InterPro" id="IPR003018">
    <property type="entry name" value="GAF"/>
</dbReference>
<dbReference type="EMBL" id="JAAGXA010000022">
    <property type="protein sequence ID" value="NEN80507.1"/>
    <property type="molecule type" value="Genomic_DNA"/>
</dbReference>
<dbReference type="RefSeq" id="WP_163774450.1">
    <property type="nucleotide sequence ID" value="NZ_JAAGXA010000022.1"/>
</dbReference>
<dbReference type="InterPro" id="IPR001932">
    <property type="entry name" value="PPM-type_phosphatase-like_dom"/>
</dbReference>
<dbReference type="SMART" id="SM00091">
    <property type="entry name" value="PAS"/>
    <property type="match status" value="2"/>
</dbReference>
<dbReference type="SMART" id="SM00086">
    <property type="entry name" value="PAC"/>
    <property type="match status" value="1"/>
</dbReference>
<feature type="region of interest" description="Disordered" evidence="2">
    <location>
        <begin position="1"/>
        <end position="37"/>
    </location>
</feature>
<evidence type="ECO:0000259" key="3">
    <source>
        <dbReference type="PROSITE" id="PS50112"/>
    </source>
</evidence>
<dbReference type="CDD" id="cd00130">
    <property type="entry name" value="PAS"/>
    <property type="match status" value="2"/>
</dbReference>
<feature type="compositionally biased region" description="Basic and acidic residues" evidence="2">
    <location>
        <begin position="1"/>
        <end position="10"/>
    </location>
</feature>
<gene>
    <name evidence="5" type="ORF">G3T38_19840</name>
</gene>
<dbReference type="SMART" id="SM00065">
    <property type="entry name" value="GAF"/>
    <property type="match status" value="2"/>
</dbReference>
<dbReference type="InterPro" id="IPR001610">
    <property type="entry name" value="PAC"/>
</dbReference>
<dbReference type="Gene3D" id="3.30.450.40">
    <property type="match status" value="2"/>
</dbReference>
<dbReference type="SUPFAM" id="SSF55781">
    <property type="entry name" value="GAF domain-like"/>
    <property type="match status" value="2"/>
</dbReference>
<dbReference type="SUPFAM" id="SSF55785">
    <property type="entry name" value="PYP-like sensor domain (PAS domain)"/>
    <property type="match status" value="2"/>
</dbReference>
<dbReference type="Pfam" id="PF13185">
    <property type="entry name" value="GAF_2"/>
    <property type="match status" value="1"/>
</dbReference>
<dbReference type="InterPro" id="IPR013656">
    <property type="entry name" value="PAS_4"/>
</dbReference>